<dbReference type="Proteomes" id="UP000029448">
    <property type="component" value="Unassembled WGS sequence"/>
</dbReference>
<feature type="chain" id="PRO_5001905468" description="Alginate export domain-containing protein" evidence="1">
    <location>
        <begin position="31"/>
        <end position="583"/>
    </location>
</feature>
<accession>A0A095BD40</accession>
<evidence type="ECO:0000313" key="3">
    <source>
        <dbReference type="EMBL" id="KGB26708.1"/>
    </source>
</evidence>
<evidence type="ECO:0000256" key="1">
    <source>
        <dbReference type="SAM" id="SignalP"/>
    </source>
</evidence>
<sequence length="583" mass="64832">MVGFQSSAVQRFLFLASPSALCLMAAPAMAAAPSAVSVPTTITPQASAQTGTTVPAPDGIAQLPAHSGEQITVHTAPLPKIILYPHATPVGQPIRTTGAQGRSSGRQYDWGVFNRGNGEAAGFGPVGQYGIAPWAEDWSRLRDKSRRTDPFDILKYIALNNSGSIWLSFSGETRLRNWFESRPNLGTQKNNDSGRFGVRNLYGADLHLGSHVRLFGQLINADAGGWNGYGYGSTYRKRLDVQQAFIETRWNMLGAKSGFMFGRQQFLDAPSYMLYNRETPNVPLSWNGFRAYMVWPRLRIDGWDFVQTNDSYTKMFRDTENYNTRLYGFNMTWAAPDGHFMGDRTYSFLDAFYVGYKLSGSGGAIATATGSSKGSNTRNNFGIRWHGIAGPFEFSLGGIWQGGVFRYAKTNEARSVSSYAINTLVGYRLPKNRFHTFLGLQTDVYSGGNKNKNSGTIGTYISPFNPQTNYLDTTTYMTGSNLISFAPLVRATFVKSLSLQVKYPLFWRYSTQDPVYRSSGFYTFAHNFDGKFIGMAPQASLAWQITPHLSWTQYVSRFMTSHSLNRAGGSSATYYQSNFVFRF</sequence>
<evidence type="ECO:0000313" key="4">
    <source>
        <dbReference type="Proteomes" id="UP000029448"/>
    </source>
</evidence>
<organism evidence="3 4">
    <name type="scientific">Acetobacter tropicalis</name>
    <dbReference type="NCBI Taxonomy" id="104102"/>
    <lineage>
        <taxon>Bacteria</taxon>
        <taxon>Pseudomonadati</taxon>
        <taxon>Pseudomonadota</taxon>
        <taxon>Alphaproteobacteria</taxon>
        <taxon>Acetobacterales</taxon>
        <taxon>Acetobacteraceae</taxon>
        <taxon>Acetobacter</taxon>
    </lineage>
</organism>
<proteinExistence type="predicted"/>
<dbReference type="RefSeq" id="WP_231551523.1">
    <property type="nucleotide sequence ID" value="NZ_JACAOJ010000023.1"/>
</dbReference>
<evidence type="ECO:0000259" key="2">
    <source>
        <dbReference type="Pfam" id="PF13372"/>
    </source>
</evidence>
<dbReference type="STRING" id="104102.AtDm6_0072"/>
<gene>
    <name evidence="3" type="ORF">AtDm6_0072</name>
</gene>
<dbReference type="GeneID" id="89478462"/>
<dbReference type="Pfam" id="PF13372">
    <property type="entry name" value="Alginate_exp"/>
    <property type="match status" value="1"/>
</dbReference>
<reference evidence="3 4" key="1">
    <citation type="submission" date="2014-06" db="EMBL/GenBank/DDBJ databases">
        <title>Functional and comparative genomic analyses of the Drosophila gut microbiota identify candidate symbiosis factors.</title>
        <authorList>
            <person name="Newell P.D."/>
            <person name="Chaston J.M."/>
            <person name="Douglas A.E."/>
        </authorList>
    </citation>
    <scope>NUCLEOTIDE SEQUENCE [LARGE SCALE GENOMIC DNA]</scope>
    <source>
        <strain evidence="3 4">DmCS_006</strain>
    </source>
</reference>
<name>A0A095BD40_9PROT</name>
<protein>
    <recommendedName>
        <fullName evidence="2">Alginate export domain-containing protein</fullName>
    </recommendedName>
</protein>
<dbReference type="EMBL" id="JOKM01000002">
    <property type="protein sequence ID" value="KGB26708.1"/>
    <property type="molecule type" value="Genomic_DNA"/>
</dbReference>
<dbReference type="InterPro" id="IPR025388">
    <property type="entry name" value="Alginate_export_dom"/>
</dbReference>
<keyword evidence="4" id="KW-1185">Reference proteome</keyword>
<comment type="caution">
    <text evidence="3">The sequence shown here is derived from an EMBL/GenBank/DDBJ whole genome shotgun (WGS) entry which is preliminary data.</text>
</comment>
<feature type="signal peptide" evidence="1">
    <location>
        <begin position="1"/>
        <end position="30"/>
    </location>
</feature>
<keyword evidence="1" id="KW-0732">Signal</keyword>
<dbReference type="AlphaFoldDB" id="A0A095BD40"/>
<dbReference type="PATRIC" id="fig|104102.7.peg.71"/>
<feature type="domain" description="Alginate export" evidence="2">
    <location>
        <begin position="166"/>
        <end position="574"/>
    </location>
</feature>